<dbReference type="PANTHER" id="PTHR35794:SF2">
    <property type="entry name" value="CELL DIVISION PROTEIN DIVIVA"/>
    <property type="match status" value="1"/>
</dbReference>
<feature type="coiled-coil region" evidence="7">
    <location>
        <begin position="36"/>
        <end position="70"/>
    </location>
</feature>
<evidence type="ECO:0000256" key="3">
    <source>
        <dbReference type="ARBA" id="ARBA00022490"/>
    </source>
</evidence>
<organism evidence="9 10">
    <name type="scientific">Aerophobetes bacterium</name>
    <dbReference type="NCBI Taxonomy" id="2030807"/>
    <lineage>
        <taxon>Bacteria</taxon>
        <taxon>Candidatus Aerophobota</taxon>
    </lineage>
</organism>
<evidence type="ECO:0000256" key="6">
    <source>
        <dbReference type="ARBA" id="ARBA00023306"/>
    </source>
</evidence>
<dbReference type="PANTHER" id="PTHR35794">
    <property type="entry name" value="CELL DIVISION PROTEIN DIVIVA"/>
    <property type="match status" value="1"/>
</dbReference>
<feature type="region of interest" description="Disordered" evidence="8">
    <location>
        <begin position="149"/>
        <end position="194"/>
    </location>
</feature>
<keyword evidence="6" id="KW-0131">Cell cycle</keyword>
<comment type="subcellular location">
    <subcellularLocation>
        <location evidence="1">Cytoplasm</location>
    </subcellularLocation>
</comment>
<dbReference type="InterPro" id="IPR007793">
    <property type="entry name" value="DivIVA_fam"/>
</dbReference>
<dbReference type="EMBL" id="SOKJ01000440">
    <property type="protein sequence ID" value="TET07147.1"/>
    <property type="molecule type" value="Genomic_DNA"/>
</dbReference>
<evidence type="ECO:0000256" key="2">
    <source>
        <dbReference type="ARBA" id="ARBA00009008"/>
    </source>
</evidence>
<dbReference type="Pfam" id="PF05103">
    <property type="entry name" value="DivIVA"/>
    <property type="match status" value="1"/>
</dbReference>
<dbReference type="AlphaFoldDB" id="A0A523RN22"/>
<dbReference type="Proteomes" id="UP000316360">
    <property type="component" value="Unassembled WGS sequence"/>
</dbReference>
<reference evidence="9 10" key="1">
    <citation type="submission" date="2019-03" db="EMBL/GenBank/DDBJ databases">
        <title>Metabolic potential of uncultured bacteria and archaea associated with petroleum seepage in deep-sea sediments.</title>
        <authorList>
            <person name="Dong X."/>
            <person name="Hubert C."/>
        </authorList>
    </citation>
    <scope>NUCLEOTIDE SEQUENCE [LARGE SCALE GENOMIC DNA]</scope>
    <source>
        <strain evidence="9">E44_bin7</strain>
    </source>
</reference>
<evidence type="ECO:0000256" key="7">
    <source>
        <dbReference type="SAM" id="Coils"/>
    </source>
</evidence>
<dbReference type="GO" id="GO:0051301">
    <property type="term" value="P:cell division"/>
    <property type="evidence" value="ECO:0007669"/>
    <property type="project" value="UniProtKB-KW"/>
</dbReference>
<comment type="caution">
    <text evidence="9">The sequence shown here is derived from an EMBL/GenBank/DDBJ whole genome shotgun (WGS) entry which is preliminary data.</text>
</comment>
<evidence type="ECO:0000256" key="8">
    <source>
        <dbReference type="SAM" id="MobiDB-lite"/>
    </source>
</evidence>
<dbReference type="Gene3D" id="6.10.250.660">
    <property type="match status" value="1"/>
</dbReference>
<sequence>MRIDPSKIKGKKFGLSFRGYNQIEVDKFLKKIGEDYQEVLEEGRASSEELEKLKKEIKHHISREERIEQTLISAQKSAQSIDESSQERGRLMIKEAEIKAKKIIQEGEESLQKLKNEMAKLQGQKRLFLAKLKALIQTHTELLHFYEEESVEKEEEEIKEEGEEKKEIKKPLPTKDYLPFSSGETHKGGILFEE</sequence>
<dbReference type="InterPro" id="IPR019933">
    <property type="entry name" value="DivIVA_domain"/>
</dbReference>
<evidence type="ECO:0000313" key="10">
    <source>
        <dbReference type="Proteomes" id="UP000316360"/>
    </source>
</evidence>
<keyword evidence="4" id="KW-0132">Cell division</keyword>
<keyword evidence="5 7" id="KW-0175">Coiled coil</keyword>
<proteinExistence type="inferred from homology"/>
<dbReference type="NCBIfam" id="TIGR03544">
    <property type="entry name" value="DivI1A_domain"/>
    <property type="match status" value="1"/>
</dbReference>
<evidence type="ECO:0000256" key="4">
    <source>
        <dbReference type="ARBA" id="ARBA00022618"/>
    </source>
</evidence>
<feature type="compositionally biased region" description="Acidic residues" evidence="8">
    <location>
        <begin position="149"/>
        <end position="161"/>
    </location>
</feature>
<evidence type="ECO:0000256" key="5">
    <source>
        <dbReference type="ARBA" id="ARBA00023054"/>
    </source>
</evidence>
<protein>
    <submittedName>
        <fullName evidence="9">DivIVA domain-containing protein</fullName>
    </submittedName>
</protein>
<accession>A0A523RN22</accession>
<evidence type="ECO:0000256" key="1">
    <source>
        <dbReference type="ARBA" id="ARBA00004496"/>
    </source>
</evidence>
<keyword evidence="3" id="KW-0963">Cytoplasm</keyword>
<name>A0A523RN22_UNCAE</name>
<evidence type="ECO:0000313" key="9">
    <source>
        <dbReference type="EMBL" id="TET07147.1"/>
    </source>
</evidence>
<gene>
    <name evidence="9" type="ORF">E3J84_07740</name>
</gene>
<comment type="similarity">
    <text evidence="2">Belongs to the DivIVA family.</text>
</comment>
<dbReference type="GO" id="GO:0005737">
    <property type="term" value="C:cytoplasm"/>
    <property type="evidence" value="ECO:0007669"/>
    <property type="project" value="UniProtKB-SubCell"/>
</dbReference>